<evidence type="ECO:0000259" key="1">
    <source>
        <dbReference type="Pfam" id="PF01272"/>
    </source>
</evidence>
<dbReference type="GO" id="GO:0032784">
    <property type="term" value="P:regulation of DNA-templated transcription elongation"/>
    <property type="evidence" value="ECO:0007669"/>
    <property type="project" value="InterPro"/>
</dbReference>
<dbReference type="GO" id="GO:0016301">
    <property type="term" value="F:kinase activity"/>
    <property type="evidence" value="ECO:0007669"/>
    <property type="project" value="UniProtKB-KW"/>
</dbReference>
<dbReference type="PANTHER" id="PTHR30437">
    <property type="entry name" value="TRANSCRIPTION ELONGATION FACTOR GREA"/>
    <property type="match status" value="1"/>
</dbReference>
<evidence type="ECO:0000313" key="3">
    <source>
        <dbReference type="EMBL" id="PSC02897.1"/>
    </source>
</evidence>
<dbReference type="RefSeq" id="WP_106339912.1">
    <property type="nucleotide sequence ID" value="NZ_PVZS01000035.1"/>
</dbReference>
<keyword evidence="4" id="KW-1185">Reference proteome</keyword>
<dbReference type="Proteomes" id="UP000239772">
    <property type="component" value="Unassembled WGS sequence"/>
</dbReference>
<comment type="caution">
    <text evidence="3">The sequence shown here is derived from an EMBL/GenBank/DDBJ whole genome shotgun (WGS) entry which is preliminary data.</text>
</comment>
<feature type="domain" description="Transcription elongation factor GreA/GreB C-terminal" evidence="1">
    <location>
        <begin position="59"/>
        <end position="134"/>
    </location>
</feature>
<sequence length="140" mass="15133">MPASARVRRQAVRTPPVSIEAEHYRRLSALAAAASATHPEVSEFLAGELERASVVERLPRNVVGLGSLVRFRDECTGRTQEVVLVYPQDADIEKKRVSVLTPIGAALLGVAAGRAITFHTHTGEQRELTVLNVARAEAEA</sequence>
<dbReference type="PANTHER" id="PTHR30437:SF5">
    <property type="entry name" value="REGULATOR OF NUCLEOSIDE DIPHOSPHATE KINASE"/>
    <property type="match status" value="1"/>
</dbReference>
<accession>A0A2T1HMN2</accession>
<keyword evidence="3" id="KW-0808">Transferase</keyword>
<reference evidence="4" key="1">
    <citation type="submission" date="2018-03" db="EMBL/GenBank/DDBJ databases">
        <authorList>
            <person name="Sun L."/>
            <person name="Liu H."/>
            <person name="Chen W."/>
            <person name="Huang K."/>
            <person name="Liu W."/>
            <person name="Gao X."/>
        </authorList>
    </citation>
    <scope>NUCLEOTIDE SEQUENCE [LARGE SCALE GENOMIC DNA]</scope>
    <source>
        <strain evidence="4">SH9</strain>
    </source>
</reference>
<protein>
    <submittedName>
        <fullName evidence="3">Nucleoside diphosphate kinase regulator</fullName>
    </submittedName>
</protein>
<dbReference type="OrthoDB" id="192847at2"/>
<dbReference type="GO" id="GO:0006354">
    <property type="term" value="P:DNA-templated transcription elongation"/>
    <property type="evidence" value="ECO:0007669"/>
    <property type="project" value="TreeGrafter"/>
</dbReference>
<dbReference type="SUPFAM" id="SSF54534">
    <property type="entry name" value="FKBP-like"/>
    <property type="match status" value="1"/>
</dbReference>
<organism evidence="3 4">
    <name type="scientific">Alsobacter soli</name>
    <dbReference type="NCBI Taxonomy" id="2109933"/>
    <lineage>
        <taxon>Bacteria</taxon>
        <taxon>Pseudomonadati</taxon>
        <taxon>Pseudomonadota</taxon>
        <taxon>Alphaproteobacteria</taxon>
        <taxon>Hyphomicrobiales</taxon>
        <taxon>Alsobacteraceae</taxon>
        <taxon>Alsobacter</taxon>
    </lineage>
</organism>
<dbReference type="InterPro" id="IPR023459">
    <property type="entry name" value="Tscrpt_elong_fac_GreA/B_fam"/>
</dbReference>
<name>A0A2T1HMN2_9HYPH</name>
<gene>
    <name evidence="3" type="ORF">SLNSH_21690</name>
</gene>
<dbReference type="GO" id="GO:0003677">
    <property type="term" value="F:DNA binding"/>
    <property type="evidence" value="ECO:0007669"/>
    <property type="project" value="InterPro"/>
</dbReference>
<feature type="domain" description="Regulator of nucleoside diphosphate kinase N-terminal" evidence="2">
    <location>
        <begin position="15"/>
        <end position="55"/>
    </location>
</feature>
<dbReference type="Pfam" id="PF01272">
    <property type="entry name" value="GreA_GreB"/>
    <property type="match status" value="1"/>
</dbReference>
<evidence type="ECO:0000259" key="2">
    <source>
        <dbReference type="Pfam" id="PF14760"/>
    </source>
</evidence>
<proteinExistence type="predicted"/>
<evidence type="ECO:0000313" key="4">
    <source>
        <dbReference type="Proteomes" id="UP000239772"/>
    </source>
</evidence>
<dbReference type="InterPro" id="IPR029462">
    <property type="entry name" value="Rnk_N"/>
</dbReference>
<dbReference type="InterPro" id="IPR036953">
    <property type="entry name" value="GreA/GreB_C_sf"/>
</dbReference>
<dbReference type="Pfam" id="PF14760">
    <property type="entry name" value="Rnk_N"/>
    <property type="match status" value="1"/>
</dbReference>
<dbReference type="GO" id="GO:0070063">
    <property type="term" value="F:RNA polymerase binding"/>
    <property type="evidence" value="ECO:0007669"/>
    <property type="project" value="InterPro"/>
</dbReference>
<dbReference type="InterPro" id="IPR001437">
    <property type="entry name" value="Tscrpt_elong_fac_GreA/B_C"/>
</dbReference>
<dbReference type="Gene3D" id="3.10.50.30">
    <property type="entry name" value="Transcription elongation factor, GreA/GreB, C-terminal domain"/>
    <property type="match status" value="1"/>
</dbReference>
<dbReference type="EMBL" id="PVZS01000035">
    <property type="protein sequence ID" value="PSC02897.1"/>
    <property type="molecule type" value="Genomic_DNA"/>
</dbReference>
<dbReference type="NCBIfam" id="NF004396">
    <property type="entry name" value="PRK05753.1"/>
    <property type="match status" value="1"/>
</dbReference>
<keyword evidence="3" id="KW-0418">Kinase</keyword>
<dbReference type="AlphaFoldDB" id="A0A2T1HMN2"/>